<dbReference type="InterPro" id="IPR050638">
    <property type="entry name" value="AA-Vitamin_Transporters"/>
</dbReference>
<dbReference type="RefSeq" id="WP_234996284.1">
    <property type="nucleotide sequence ID" value="NZ_FXWH01000001.1"/>
</dbReference>
<comment type="subcellular location">
    <subcellularLocation>
        <location evidence="1">Membrane</location>
        <topology evidence="1">Multi-pass membrane protein</topology>
    </subcellularLocation>
</comment>
<dbReference type="Proteomes" id="UP000194450">
    <property type="component" value="Unassembled WGS sequence"/>
</dbReference>
<feature type="transmembrane region" description="Helical" evidence="6">
    <location>
        <begin position="75"/>
        <end position="94"/>
    </location>
</feature>
<comment type="similarity">
    <text evidence="2">Belongs to the EamA transporter family.</text>
</comment>
<evidence type="ECO:0000256" key="4">
    <source>
        <dbReference type="ARBA" id="ARBA00022989"/>
    </source>
</evidence>
<sequence length="293" mass="32231">MMPKNQSRAMLLGLIAVACWATVATAFKLALTGLTPRQLVTIASLVSVFIFAGVITRKRQWPAAWQALRASPRQYLLLGVLNPAVYYWVLFMAYDALPAQQAQAINYSWAMAYSLLAIPVLGQKLSRRELCALGIAYSGVVVIATGGNWSLADSNWFGISLALVSTLLWASYWLINTRNTDAPSHALLWCFVIGFLVLVLAELIWPQQWPHWQNPVYLAAIYVGVFEMGLTFLLWLSALRLAVSSAQVSALIFLSPVASLGLIYLVLGETIQLTTLIGLGAILLGLYLQRQQS</sequence>
<dbReference type="Pfam" id="PF00892">
    <property type="entry name" value="EamA"/>
    <property type="match status" value="2"/>
</dbReference>
<dbReference type="SUPFAM" id="SSF103481">
    <property type="entry name" value="Multidrug resistance efflux transporter EmrE"/>
    <property type="match status" value="2"/>
</dbReference>
<dbReference type="InterPro" id="IPR037185">
    <property type="entry name" value="EmrE-like"/>
</dbReference>
<evidence type="ECO:0000256" key="2">
    <source>
        <dbReference type="ARBA" id="ARBA00007362"/>
    </source>
</evidence>
<evidence type="ECO:0000256" key="3">
    <source>
        <dbReference type="ARBA" id="ARBA00022692"/>
    </source>
</evidence>
<evidence type="ECO:0000256" key="5">
    <source>
        <dbReference type="ARBA" id="ARBA00023136"/>
    </source>
</evidence>
<feature type="transmembrane region" description="Helical" evidence="6">
    <location>
        <begin position="106"/>
        <end position="123"/>
    </location>
</feature>
<dbReference type="EMBL" id="FXWH01000001">
    <property type="protein sequence ID" value="SMQ66728.1"/>
    <property type="molecule type" value="Genomic_DNA"/>
</dbReference>
<evidence type="ECO:0000259" key="7">
    <source>
        <dbReference type="Pfam" id="PF00892"/>
    </source>
</evidence>
<feature type="transmembrane region" description="Helical" evidence="6">
    <location>
        <begin position="187"/>
        <end position="205"/>
    </location>
</feature>
<evidence type="ECO:0000256" key="1">
    <source>
        <dbReference type="ARBA" id="ARBA00004141"/>
    </source>
</evidence>
<feature type="transmembrane region" description="Helical" evidence="6">
    <location>
        <begin position="271"/>
        <end position="288"/>
    </location>
</feature>
<evidence type="ECO:0000256" key="6">
    <source>
        <dbReference type="SAM" id="Phobius"/>
    </source>
</evidence>
<dbReference type="GO" id="GO:0016020">
    <property type="term" value="C:membrane"/>
    <property type="evidence" value="ECO:0007669"/>
    <property type="project" value="UniProtKB-SubCell"/>
</dbReference>
<feature type="domain" description="EamA" evidence="7">
    <location>
        <begin position="157"/>
        <end position="288"/>
    </location>
</feature>
<keyword evidence="4 6" id="KW-1133">Transmembrane helix</keyword>
<feature type="transmembrane region" description="Helical" evidence="6">
    <location>
        <begin position="36"/>
        <end position="55"/>
    </location>
</feature>
<accession>A0A1Y6EVI7</accession>
<keyword evidence="9" id="KW-1185">Reference proteome</keyword>
<feature type="transmembrane region" description="Helical" evidence="6">
    <location>
        <begin position="248"/>
        <end position="265"/>
    </location>
</feature>
<keyword evidence="3 6" id="KW-0812">Transmembrane</keyword>
<feature type="transmembrane region" description="Helical" evidence="6">
    <location>
        <begin position="130"/>
        <end position="150"/>
    </location>
</feature>
<feature type="domain" description="EamA" evidence="7">
    <location>
        <begin position="9"/>
        <end position="144"/>
    </location>
</feature>
<gene>
    <name evidence="8" type="ORF">SAMN06297229_1570</name>
</gene>
<proteinExistence type="inferred from homology"/>
<evidence type="ECO:0000313" key="8">
    <source>
        <dbReference type="EMBL" id="SMQ66728.1"/>
    </source>
</evidence>
<dbReference type="PANTHER" id="PTHR32322:SF2">
    <property type="entry name" value="EAMA DOMAIN-CONTAINING PROTEIN"/>
    <property type="match status" value="1"/>
</dbReference>
<evidence type="ECO:0000313" key="9">
    <source>
        <dbReference type="Proteomes" id="UP000194450"/>
    </source>
</evidence>
<dbReference type="PROSITE" id="PS51257">
    <property type="entry name" value="PROKAR_LIPOPROTEIN"/>
    <property type="match status" value="1"/>
</dbReference>
<organism evidence="8 9">
    <name type="scientific">Pseudidiomarina planktonica</name>
    <dbReference type="NCBI Taxonomy" id="1323738"/>
    <lineage>
        <taxon>Bacteria</taxon>
        <taxon>Pseudomonadati</taxon>
        <taxon>Pseudomonadota</taxon>
        <taxon>Gammaproteobacteria</taxon>
        <taxon>Alteromonadales</taxon>
        <taxon>Idiomarinaceae</taxon>
        <taxon>Pseudidiomarina</taxon>
    </lineage>
</organism>
<feature type="transmembrane region" description="Helical" evidence="6">
    <location>
        <begin position="217"/>
        <end position="236"/>
    </location>
</feature>
<feature type="transmembrane region" description="Helical" evidence="6">
    <location>
        <begin position="156"/>
        <end position="175"/>
    </location>
</feature>
<keyword evidence="5 6" id="KW-0472">Membrane</keyword>
<protein>
    <submittedName>
        <fullName evidence="8">Permease of the drug/metabolite transporter (DMT) superfamily</fullName>
    </submittedName>
</protein>
<reference evidence="9" key="1">
    <citation type="submission" date="2017-04" db="EMBL/GenBank/DDBJ databases">
        <authorList>
            <person name="Varghese N."/>
            <person name="Submissions S."/>
        </authorList>
    </citation>
    <scope>NUCLEOTIDE SEQUENCE [LARGE SCALE GENOMIC DNA]</scope>
</reference>
<dbReference type="PANTHER" id="PTHR32322">
    <property type="entry name" value="INNER MEMBRANE TRANSPORTER"/>
    <property type="match status" value="1"/>
</dbReference>
<dbReference type="InterPro" id="IPR000620">
    <property type="entry name" value="EamA_dom"/>
</dbReference>
<name>A0A1Y6EVI7_9GAMM</name>
<dbReference type="AlphaFoldDB" id="A0A1Y6EVI7"/>